<dbReference type="CDD" id="cd22450">
    <property type="entry name" value="KH-I_ScSCP160_rpt5"/>
    <property type="match status" value="1"/>
</dbReference>
<dbReference type="OrthoDB" id="10027144at2759"/>
<dbReference type="CDD" id="cd22408">
    <property type="entry name" value="KH-I_Vigilin_rpt4"/>
    <property type="match status" value="1"/>
</dbReference>
<dbReference type="PROSITE" id="PS50084">
    <property type="entry name" value="KH_TYPE_1"/>
    <property type="match status" value="8"/>
</dbReference>
<feature type="compositionally biased region" description="Basic and acidic residues" evidence="4">
    <location>
        <begin position="21"/>
        <end position="36"/>
    </location>
</feature>
<feature type="region of interest" description="Disordered" evidence="4">
    <location>
        <begin position="1"/>
        <end position="98"/>
    </location>
</feature>
<feature type="domain" description="K Homology" evidence="5">
    <location>
        <begin position="245"/>
        <end position="323"/>
    </location>
</feature>
<feature type="domain" description="K Homology" evidence="5">
    <location>
        <begin position="738"/>
        <end position="801"/>
    </location>
</feature>
<dbReference type="PANTHER" id="PTHR10627">
    <property type="entry name" value="SCP160"/>
    <property type="match status" value="1"/>
</dbReference>
<keyword evidence="7" id="KW-1185">Reference proteome</keyword>
<accession>A0A9W7SRB6</accession>
<evidence type="ECO:0000256" key="2">
    <source>
        <dbReference type="PROSITE-ProRule" id="PRU00117"/>
    </source>
</evidence>
<feature type="domain" description="K Homology" evidence="5">
    <location>
        <begin position="893"/>
        <end position="966"/>
    </location>
</feature>
<dbReference type="GO" id="GO:0005737">
    <property type="term" value="C:cytoplasm"/>
    <property type="evidence" value="ECO:0007669"/>
    <property type="project" value="TreeGrafter"/>
</dbReference>
<organism evidence="6 7">
    <name type="scientific">Teratosphaeria destructans</name>
    <dbReference type="NCBI Taxonomy" id="418781"/>
    <lineage>
        <taxon>Eukaryota</taxon>
        <taxon>Fungi</taxon>
        <taxon>Dikarya</taxon>
        <taxon>Ascomycota</taxon>
        <taxon>Pezizomycotina</taxon>
        <taxon>Dothideomycetes</taxon>
        <taxon>Dothideomycetidae</taxon>
        <taxon>Mycosphaerellales</taxon>
        <taxon>Teratosphaeriaceae</taxon>
        <taxon>Teratosphaeria</taxon>
    </lineage>
</organism>
<feature type="region of interest" description="Disordered" evidence="4">
    <location>
        <begin position="134"/>
        <end position="172"/>
    </location>
</feature>
<feature type="compositionally biased region" description="Low complexity" evidence="4">
    <location>
        <begin position="1170"/>
        <end position="1183"/>
    </location>
</feature>
<dbReference type="InterPro" id="IPR004087">
    <property type="entry name" value="KH_dom"/>
</dbReference>
<sequence>MATESIVNGSTAHDGLTAAEKLMKEHTEHEAHKASVEDVLDEDTLQHPPPSAAPSQPISTDPSRVATPSADEAMSAKAAGKQPAKEAPAAAGANKPSLDVANEELFPSLGAPKKAAAPSPWSSKPAVIGKAANGIANGNHASDAPSRTSTPGSGIMTPGSTAASQGGALNLPGRNVQTYQLPTDRMTPRNQLKKPVKDILRDVNKRSKAKVELKEGPLGHVTLIGSGPTNDVQEAFKEVVGQLCGRQAHKVPVPASVRGKIVGKQGATIQAISKRTGAKINISKQEAAEILEDEDLDNTIDVTIEGDVFAVEQAKKDIERIVNEHTSTLSTKLRNIPAEYYPFLAAQQQRLMAQQQGRSLNLQIPHYQNWTQQAVPQLPANGQPAAFMPQANMPIQLSGDRQAVADAKAELERQVAELERQLTLLRTQQDQTRHQFIVGDRGSSLQDFLADTGCSVILPPPGENSDDIYIVGPPDRVEAAQEKIFDQLANLHERPVDIAKQHQNQAHARDISRYLQQRQALKIVEQKHNVSIVGDGTGNFMVYGNDGKDVLKAQTELRNIVAGHPPSRFQPVDVDPFYHSHLRQQAAQQIRDTHGVRLIVPDESEDSPVLLVFEDRAPSPEYVLPTRQPAPQDAQAFQSALQEAQQQILNLVNGHQDIVTKDVEAPAKFHDKIRRHVDRHHQGLPGQLPVQVNYGRQQQRHRNQASSISLRGPQDFVDALNASLLAFIEQEHKDELERGFTLTFDFPQKFANHLIGRRGENINRLREEFDVDIQLQDGKCEIKGPEAKANAAKRHILDLGRKLEDEKTYIISVPAQYHRDLIGAKGSQVERLQSRYGVRVNFPRARQADDAASEAGDRGSQQGPNEVVIKGPSRGADACRDELLSLLQYVKDNSHNATVSVAQNQLPSLIGAGGREMEALRLETGAQIDVPNSREAANPDGRAEIKLKGSKQAVEAAKKAIEGKSKEFDNTITRTLDVDRKHHRVIIGSGGSNLRNIITQAGGPDEPRLHNRIVRFPKTDAEGNGIRVEGQKALVDRIVAAIESLVAQQESQKTEIAEVNPDKHRLLIGRGGEKRRELEQQFNVQINVPRQTETGPARSQVKIAGQPEDVEKAKAHILEITKDQEGETVNIPRRFHHAIADNGQFFRRLRNDHKVTVDHSGQRPPPKPSTPTASRSASTGATPLITDEPGAAAKTHQWETHDLYSSGDDGEIPWVLSGSSPEAIQAARAKLEKALEDAKKQDTMGFLILPDPRAYRHVIGPGGSEINRIRKQTGTKIQVPKDQNSGEAIEITGAKGGVEEAKDIILEVVANNS</sequence>
<dbReference type="Proteomes" id="UP001138500">
    <property type="component" value="Unassembled WGS sequence"/>
</dbReference>
<evidence type="ECO:0000313" key="7">
    <source>
        <dbReference type="Proteomes" id="UP001138500"/>
    </source>
</evidence>
<name>A0A9W7SRB6_9PEZI</name>
<dbReference type="PANTHER" id="PTHR10627:SF31">
    <property type="entry name" value="DODECA-SATELLITE-BINDING PROTEIN 1, ISOFORM A"/>
    <property type="match status" value="1"/>
</dbReference>
<dbReference type="GO" id="GO:0003729">
    <property type="term" value="F:mRNA binding"/>
    <property type="evidence" value="ECO:0007669"/>
    <property type="project" value="TreeGrafter"/>
</dbReference>
<keyword evidence="1" id="KW-0677">Repeat</keyword>
<comment type="caution">
    <text evidence="6">The sequence shown here is derived from an EMBL/GenBank/DDBJ whole genome shotgun (WGS) entry which is preliminary data.</text>
</comment>
<dbReference type="Gene3D" id="3.30.1370.10">
    <property type="entry name" value="K Homology domain, type 1"/>
    <property type="match status" value="8"/>
</dbReference>
<reference evidence="6 7" key="1">
    <citation type="journal article" date="2018" name="IMA Fungus">
        <title>IMA Genome-F 10: Nine draft genome sequences of Claviceps purpurea s.lat., including C. arundinis, C. humidiphila, and C. cf. spartinae, pseudomolecules for the pitch canker pathogen Fusarium circinatum, draft genome of Davidsoniella eucalypti, Grosmannia galeiformis, Quambalaria eucalypti, and Teratosphaeria destructans.</title>
        <authorList>
            <person name="Wingfield B.D."/>
            <person name="Liu M."/>
            <person name="Nguyen H.D."/>
            <person name="Lane F.A."/>
            <person name="Morgan S.W."/>
            <person name="De Vos L."/>
            <person name="Wilken P.M."/>
            <person name="Duong T.A."/>
            <person name="Aylward J."/>
            <person name="Coetzee M.P."/>
            <person name="Dadej K."/>
            <person name="De Beer Z.W."/>
            <person name="Findlay W."/>
            <person name="Havenga M."/>
            <person name="Kolarik M."/>
            <person name="Menzies J.G."/>
            <person name="Naidoo K."/>
            <person name="Pochopski O."/>
            <person name="Shoukouhi P."/>
            <person name="Santana Q.C."/>
            <person name="Seifert K.A."/>
            <person name="Soal N."/>
            <person name="Steenkamp E.T."/>
            <person name="Tatham C.T."/>
            <person name="van der Nest M.A."/>
            <person name="Wingfield M.J."/>
        </authorList>
    </citation>
    <scope>NUCLEOTIDE SEQUENCE [LARGE SCALE GENOMIC DNA]</scope>
    <source>
        <strain evidence="6">CMW44962</strain>
    </source>
</reference>
<dbReference type="InterPro" id="IPR004088">
    <property type="entry name" value="KH_dom_type_1"/>
</dbReference>
<dbReference type="SMART" id="SM00322">
    <property type="entry name" value="KH"/>
    <property type="match status" value="9"/>
</dbReference>
<dbReference type="SUPFAM" id="SSF54791">
    <property type="entry name" value="Eukaryotic type KH-domain (KH-domain type I)"/>
    <property type="match status" value="7"/>
</dbReference>
<evidence type="ECO:0000256" key="1">
    <source>
        <dbReference type="ARBA" id="ARBA00022737"/>
    </source>
</evidence>
<evidence type="ECO:0000256" key="3">
    <source>
        <dbReference type="SAM" id="Coils"/>
    </source>
</evidence>
<feature type="coiled-coil region" evidence="3">
    <location>
        <begin position="401"/>
        <end position="435"/>
    </location>
</feature>
<dbReference type="Pfam" id="PF22952">
    <property type="entry name" value="KH_11"/>
    <property type="match status" value="1"/>
</dbReference>
<feature type="region of interest" description="Disordered" evidence="4">
    <location>
        <begin position="843"/>
        <end position="874"/>
    </location>
</feature>
<dbReference type="InterPro" id="IPR054548">
    <property type="entry name" value="SCP160-like_KH"/>
</dbReference>
<protein>
    <submittedName>
        <fullName evidence="6">RNA binding effector protein</fullName>
    </submittedName>
</protein>
<dbReference type="Pfam" id="PF00013">
    <property type="entry name" value="KH_1"/>
    <property type="match status" value="7"/>
</dbReference>
<gene>
    <name evidence="6" type="ORF">Tdes44962_MAKER09916</name>
</gene>
<feature type="compositionally biased region" description="Low complexity" evidence="4">
    <location>
        <begin position="76"/>
        <end position="96"/>
    </location>
</feature>
<feature type="domain" description="K Homology" evidence="5">
    <location>
        <begin position="1240"/>
        <end position="1310"/>
    </location>
</feature>
<evidence type="ECO:0000313" key="6">
    <source>
        <dbReference type="EMBL" id="KAH9826903.1"/>
    </source>
</evidence>
<dbReference type="EMBL" id="RIBY02001942">
    <property type="protein sequence ID" value="KAH9826903.1"/>
    <property type="molecule type" value="Genomic_DNA"/>
</dbReference>
<feature type="domain" description="K Homology" evidence="5">
    <location>
        <begin position="805"/>
        <end position="888"/>
    </location>
</feature>
<proteinExistence type="predicted"/>
<feature type="compositionally biased region" description="Polar residues" evidence="4">
    <location>
        <begin position="1"/>
        <end position="11"/>
    </location>
</feature>
<feature type="domain" description="K Homology" evidence="5">
    <location>
        <begin position="1123"/>
        <end position="1236"/>
    </location>
</feature>
<dbReference type="CDD" id="cd02394">
    <property type="entry name" value="KH-I_Vigilin_rpt6"/>
    <property type="match status" value="2"/>
</dbReference>
<dbReference type="InterPro" id="IPR036612">
    <property type="entry name" value="KH_dom_type_1_sf"/>
</dbReference>
<feature type="region of interest" description="Disordered" evidence="4">
    <location>
        <begin position="1155"/>
        <end position="1194"/>
    </location>
</feature>
<evidence type="ECO:0000256" key="4">
    <source>
        <dbReference type="SAM" id="MobiDB-lite"/>
    </source>
</evidence>
<keyword evidence="3" id="KW-0175">Coiled coil</keyword>
<keyword evidence="2" id="KW-0694">RNA-binding</keyword>
<feature type="domain" description="K Homology" evidence="5">
    <location>
        <begin position="416"/>
        <end position="489"/>
    </location>
</feature>
<feature type="compositionally biased region" description="Polar residues" evidence="4">
    <location>
        <begin position="145"/>
        <end position="164"/>
    </location>
</feature>
<evidence type="ECO:0000259" key="5">
    <source>
        <dbReference type="SMART" id="SM00322"/>
    </source>
</evidence>
<reference evidence="6 7" key="2">
    <citation type="journal article" date="2021" name="Curr. Genet.">
        <title>Genetic response to nitrogen starvation in the aggressive Eucalyptus foliar pathogen Teratosphaeria destructans.</title>
        <authorList>
            <person name="Havenga M."/>
            <person name="Wingfield B.D."/>
            <person name="Wingfield M.J."/>
            <person name="Dreyer L.L."/>
            <person name="Roets F."/>
            <person name="Aylward J."/>
        </authorList>
    </citation>
    <scope>NUCLEOTIDE SEQUENCE [LARGE SCALE GENOMIC DNA]</scope>
    <source>
        <strain evidence="6">CMW44962</strain>
    </source>
</reference>
<dbReference type="CDD" id="cd22449">
    <property type="entry name" value="KH-I_ScSCP160_rpt4"/>
    <property type="match status" value="1"/>
</dbReference>
<feature type="domain" description="K Homology" evidence="5">
    <location>
        <begin position="1051"/>
        <end position="1122"/>
    </location>
</feature>
<feature type="domain" description="K Homology" evidence="5">
    <location>
        <begin position="970"/>
        <end position="1047"/>
    </location>
</feature>
<dbReference type="CDD" id="cd00105">
    <property type="entry name" value="KH-I"/>
    <property type="match status" value="1"/>
</dbReference>